<dbReference type="EMBL" id="CP004885">
    <property type="protein sequence ID" value="AGX88590.1"/>
    <property type="molecule type" value="Genomic_DNA"/>
</dbReference>
<reference evidence="1 2" key="1">
    <citation type="journal article" date="2013" name="Genome Biol.">
        <title>Genomic analysis reveals key aspects of prokaryotic symbiosis in the phototrophic consortium "Chlorochromatium aggregatum".</title>
        <authorList>
            <person name="Liu Z."/>
            <person name="Muller J."/>
            <person name="Li T."/>
            <person name="Alvey R.M."/>
            <person name="Vogl K."/>
            <person name="Frigaard N.U."/>
            <person name="Rockwell N.C."/>
            <person name="Boyd E.S."/>
            <person name="Tomsho L.P."/>
            <person name="Schuster S.C."/>
            <person name="Henke P."/>
            <person name="Rohde M."/>
            <person name="Overmann J."/>
            <person name="Bryant D.A."/>
        </authorList>
    </citation>
    <scope>NUCLEOTIDE SEQUENCE [LARGE SCALE GENOMIC DNA]</scope>
    <source>
        <strain evidence="1">CR</strain>
    </source>
</reference>
<protein>
    <submittedName>
        <fullName evidence="1">Uncharacterized protein</fullName>
    </submittedName>
</protein>
<sequence length="80" mass="9064">MNTTAATQGSETFHTTHECAALLREVDFKWLMAGHGWWVDTNRLHSDTAYADYWLHQAEASEIPALRHSAAQLRPSFGLH</sequence>
<dbReference type="eggNOG" id="ENOG502ZUNT">
    <property type="taxonomic scope" value="Bacteria"/>
</dbReference>
<dbReference type="HOGENOM" id="CLU_2583230_0_0_4"/>
<dbReference type="OrthoDB" id="9157029at2"/>
<dbReference type="KEGG" id="cbx:Cenrod_2536"/>
<name>U5NB95_9BURK</name>
<dbReference type="RefSeq" id="WP_022776528.1">
    <property type="nucleotide sequence ID" value="NC_022576.1"/>
</dbReference>
<accession>U5NB95</accession>
<proteinExistence type="predicted"/>
<dbReference type="AlphaFoldDB" id="U5NB95"/>
<dbReference type="Proteomes" id="UP000017184">
    <property type="component" value="Chromosome"/>
</dbReference>
<organism evidence="1 2">
    <name type="scientific">Candidatus Symbiobacter mobilis CR</name>
    <dbReference type="NCBI Taxonomy" id="946483"/>
    <lineage>
        <taxon>Bacteria</taxon>
        <taxon>Pseudomonadati</taxon>
        <taxon>Pseudomonadota</taxon>
        <taxon>Betaproteobacteria</taxon>
        <taxon>Burkholderiales</taxon>
        <taxon>Comamonadaceae</taxon>
    </lineage>
</organism>
<evidence type="ECO:0000313" key="1">
    <source>
        <dbReference type="EMBL" id="AGX88590.1"/>
    </source>
</evidence>
<keyword evidence="2" id="KW-1185">Reference proteome</keyword>
<gene>
    <name evidence="1" type="ORF">Cenrod_2536</name>
</gene>
<evidence type="ECO:0000313" key="2">
    <source>
        <dbReference type="Proteomes" id="UP000017184"/>
    </source>
</evidence>